<dbReference type="GO" id="GO:0003729">
    <property type="term" value="F:mRNA binding"/>
    <property type="evidence" value="ECO:0007669"/>
    <property type="project" value="TreeGrafter"/>
</dbReference>
<comment type="catalytic activity">
    <reaction evidence="1">
        <text>(6R)-NADHX = (6S)-NADHX</text>
        <dbReference type="Rhea" id="RHEA:32215"/>
        <dbReference type="ChEBI" id="CHEBI:64074"/>
        <dbReference type="ChEBI" id="CHEBI:64075"/>
        <dbReference type="EC" id="5.1.99.6"/>
    </reaction>
</comment>
<dbReference type="GO" id="GO:0000166">
    <property type="term" value="F:nucleotide binding"/>
    <property type="evidence" value="ECO:0007669"/>
    <property type="project" value="UniProtKB-KW"/>
</dbReference>
<comment type="cofactor">
    <cofactor evidence="1">
        <name>K(+)</name>
        <dbReference type="ChEBI" id="CHEBI:29103"/>
    </cofactor>
    <text evidence="1">Binds 1 potassium ion per subunit.</text>
</comment>
<feature type="binding site" evidence="1">
    <location>
        <position position="131"/>
    </location>
    <ligand>
        <name>K(+)</name>
        <dbReference type="ChEBI" id="CHEBI:29103"/>
    </ligand>
</feature>
<feature type="domain" description="YjeF N-terminal" evidence="2">
    <location>
        <begin position="12"/>
        <end position="221"/>
    </location>
</feature>
<protein>
    <recommendedName>
        <fullName evidence="1">NAD(P)H-hydrate epimerase</fullName>
        <ecNumber evidence="1">5.1.99.6</ecNumber>
    </recommendedName>
    <alternativeName>
        <fullName evidence="1">NAD(P)HX epimerase</fullName>
    </alternativeName>
</protein>
<dbReference type="Proteomes" id="UP000229641">
    <property type="component" value="Unassembled WGS sequence"/>
</dbReference>
<dbReference type="PANTHER" id="PTHR13612">
    <property type="entry name" value="ENHANCER OF MRNA-DECAPPING PROTEIN 3"/>
    <property type="match status" value="1"/>
</dbReference>
<evidence type="ECO:0000313" key="4">
    <source>
        <dbReference type="Proteomes" id="UP000229641"/>
    </source>
</evidence>
<keyword evidence="1" id="KW-0479">Metal-binding</keyword>
<dbReference type="InterPro" id="IPR004443">
    <property type="entry name" value="YjeF_N_dom"/>
</dbReference>
<comment type="similarity">
    <text evidence="1">Belongs to the NnrE/AIBP family.</text>
</comment>
<name>A0A2H0LX71_9BACT</name>
<proteinExistence type="inferred from homology"/>
<reference evidence="3 4" key="1">
    <citation type="submission" date="2017-09" db="EMBL/GenBank/DDBJ databases">
        <title>Depth-based differentiation of microbial function through sediment-hosted aquifers and enrichment of novel symbionts in the deep terrestrial subsurface.</title>
        <authorList>
            <person name="Probst A.J."/>
            <person name="Ladd B."/>
            <person name="Jarett J.K."/>
            <person name="Geller-Mcgrath D.E."/>
            <person name="Sieber C.M."/>
            <person name="Emerson J.B."/>
            <person name="Anantharaman K."/>
            <person name="Thomas B.C."/>
            <person name="Malmstrom R."/>
            <person name="Stieglmeier M."/>
            <person name="Klingl A."/>
            <person name="Woyke T."/>
            <person name="Ryan C.M."/>
            <person name="Banfield J.F."/>
        </authorList>
    </citation>
    <scope>NUCLEOTIDE SEQUENCE [LARGE SCALE GENOMIC DNA]</scope>
    <source>
        <strain evidence="3">CG11_big_fil_rev_8_21_14_0_20_42_13</strain>
    </source>
</reference>
<dbReference type="EC" id="5.1.99.6" evidence="1"/>
<comment type="catalytic activity">
    <reaction evidence="1">
        <text>(6R)-NADPHX = (6S)-NADPHX</text>
        <dbReference type="Rhea" id="RHEA:32227"/>
        <dbReference type="ChEBI" id="CHEBI:64076"/>
        <dbReference type="ChEBI" id="CHEBI:64077"/>
        <dbReference type="EC" id="5.1.99.6"/>
    </reaction>
</comment>
<dbReference type="PROSITE" id="PS51385">
    <property type="entry name" value="YJEF_N"/>
    <property type="match status" value="1"/>
</dbReference>
<dbReference type="NCBIfam" id="TIGR00197">
    <property type="entry name" value="yjeF_nterm"/>
    <property type="match status" value="1"/>
</dbReference>
<comment type="function">
    <text evidence="1">Catalyzes the epimerization of the S- and R-forms of NAD(P)HX, a damaged form of NAD(P)H that is a result of enzymatic or heat-dependent hydration. This is a prerequisite for the S-specific NAD(P)H-hydrate dehydratase to allow the repair of both epimers of NAD(P)HX.</text>
</comment>
<keyword evidence="1" id="KW-0413">Isomerase</keyword>
<dbReference type="EMBL" id="PCWA01000075">
    <property type="protein sequence ID" value="PIQ89020.1"/>
    <property type="molecule type" value="Genomic_DNA"/>
</dbReference>
<dbReference type="PANTHER" id="PTHR13612:SF0">
    <property type="entry name" value="ENHANCER OF MRNA-DECAPPING PROTEIN 3"/>
    <property type="match status" value="1"/>
</dbReference>
<feature type="binding site" evidence="1">
    <location>
        <begin position="61"/>
        <end position="65"/>
    </location>
    <ligand>
        <name>(6S)-NADPHX</name>
        <dbReference type="ChEBI" id="CHEBI:64076"/>
    </ligand>
</feature>
<feature type="binding site" evidence="1">
    <location>
        <position position="62"/>
    </location>
    <ligand>
        <name>K(+)</name>
        <dbReference type="ChEBI" id="CHEBI:29103"/>
    </ligand>
</feature>
<feature type="binding site" evidence="1">
    <location>
        <begin position="135"/>
        <end position="141"/>
    </location>
    <ligand>
        <name>(6S)-NADPHX</name>
        <dbReference type="ChEBI" id="CHEBI:64076"/>
    </ligand>
</feature>
<keyword evidence="1" id="KW-0520">NAD</keyword>
<evidence type="ECO:0000259" key="2">
    <source>
        <dbReference type="PROSITE" id="PS51385"/>
    </source>
</evidence>
<organism evidence="3 4">
    <name type="scientific">Candidatus Ghiorseimicrobium undicola</name>
    <dbReference type="NCBI Taxonomy" id="1974746"/>
    <lineage>
        <taxon>Bacteria</taxon>
        <taxon>Pseudomonadati</taxon>
        <taxon>Candidatus Omnitrophota</taxon>
        <taxon>Candidatus Ghiorseimicrobium</taxon>
    </lineage>
</organism>
<keyword evidence="1" id="KW-0630">Potassium</keyword>
<dbReference type="SUPFAM" id="SSF64153">
    <property type="entry name" value="YjeF N-terminal domain-like"/>
    <property type="match status" value="1"/>
</dbReference>
<feature type="binding site" evidence="1">
    <location>
        <position position="164"/>
    </location>
    <ligand>
        <name>(6S)-NADPHX</name>
        <dbReference type="ChEBI" id="CHEBI:64076"/>
    </ligand>
</feature>
<dbReference type="InterPro" id="IPR036652">
    <property type="entry name" value="YjeF_N_dom_sf"/>
</dbReference>
<dbReference type="AlphaFoldDB" id="A0A2H0LX71"/>
<keyword evidence="1" id="KW-0547">Nucleotide-binding</keyword>
<dbReference type="GO" id="GO:0046872">
    <property type="term" value="F:metal ion binding"/>
    <property type="evidence" value="ECO:0007669"/>
    <property type="project" value="UniProtKB-KW"/>
</dbReference>
<dbReference type="Gene3D" id="3.40.50.10260">
    <property type="entry name" value="YjeF N-terminal domain"/>
    <property type="match status" value="1"/>
</dbReference>
<evidence type="ECO:0000256" key="1">
    <source>
        <dbReference type="HAMAP-Rule" id="MF_01966"/>
    </source>
</evidence>
<keyword evidence="1" id="KW-0521">NADP</keyword>
<comment type="caution">
    <text evidence="1">Lacks conserved residue(s) required for the propagation of feature annotation.</text>
</comment>
<dbReference type="HAMAP" id="MF_01966">
    <property type="entry name" value="NADHX_epimerase"/>
    <property type="match status" value="1"/>
</dbReference>
<dbReference type="Pfam" id="PF03853">
    <property type="entry name" value="YjeF_N"/>
    <property type="match status" value="1"/>
</dbReference>
<gene>
    <name evidence="1" type="primary">nnrE</name>
    <name evidence="3" type="ORF">COV72_05095</name>
</gene>
<dbReference type="GO" id="GO:0033962">
    <property type="term" value="P:P-body assembly"/>
    <property type="evidence" value="ECO:0007669"/>
    <property type="project" value="TreeGrafter"/>
</dbReference>
<dbReference type="GO" id="GO:0031087">
    <property type="term" value="P:deadenylation-independent decapping of nuclear-transcribed mRNA"/>
    <property type="evidence" value="ECO:0007669"/>
    <property type="project" value="TreeGrafter"/>
</dbReference>
<dbReference type="GO" id="GO:0000932">
    <property type="term" value="C:P-body"/>
    <property type="evidence" value="ECO:0007669"/>
    <property type="project" value="TreeGrafter"/>
</dbReference>
<dbReference type="GO" id="GO:0052856">
    <property type="term" value="F:NAD(P)HX epimerase activity"/>
    <property type="evidence" value="ECO:0007669"/>
    <property type="project" value="UniProtKB-UniRule"/>
</dbReference>
<accession>A0A2H0LX71</accession>
<comment type="caution">
    <text evidence="3">The sequence shown here is derived from an EMBL/GenBank/DDBJ whole genome shotgun (WGS) entry which is preliminary data.</text>
</comment>
<feature type="binding site" evidence="1">
    <location>
        <position position="167"/>
    </location>
    <ligand>
        <name>K(+)</name>
        <dbReference type="ChEBI" id="CHEBI:29103"/>
    </ligand>
</feature>
<sequence length="229" mass="24264">MQKFPNITRAQAKAIDAAAQRKLKIPALVLMENAGRSAAEMALAMLGPKDKKVAVFCGKGNNGGDGFACARHLATRGVGVDVYLCADSLNFKDAAENNLNILEKIGLGIIPITETNKINTINMRDYSLIVDALLGIGLRGEVEGFLKDLIYKINKSKIPVLAIDIPSGLDADSGRVLGICVTASKTLTFISKKKGMIINDGPGQCGKVIVGDIGFPATCLKYICGRNLA</sequence>
<evidence type="ECO:0000313" key="3">
    <source>
        <dbReference type="EMBL" id="PIQ89020.1"/>
    </source>
</evidence>